<evidence type="ECO:0000313" key="2">
    <source>
        <dbReference type="EMBL" id="NEW05643.1"/>
    </source>
</evidence>
<dbReference type="AlphaFoldDB" id="A0A6G3ZTW0"/>
<gene>
    <name evidence="2" type="ORF">GK047_06360</name>
</gene>
<organism evidence="2">
    <name type="scientific">Paenibacillus sp. SYP-B3998</name>
    <dbReference type="NCBI Taxonomy" id="2678564"/>
    <lineage>
        <taxon>Bacteria</taxon>
        <taxon>Bacillati</taxon>
        <taxon>Bacillota</taxon>
        <taxon>Bacilli</taxon>
        <taxon>Bacillales</taxon>
        <taxon>Paenibacillaceae</taxon>
        <taxon>Paenibacillus</taxon>
    </lineage>
</organism>
<name>A0A6G3ZTW0_9BACL</name>
<dbReference type="Pfam" id="PF14399">
    <property type="entry name" value="BtrH_N"/>
    <property type="match status" value="1"/>
</dbReference>
<feature type="domain" description="Butirosin biosynthesis protein H N-terminal" evidence="1">
    <location>
        <begin position="35"/>
        <end position="134"/>
    </location>
</feature>
<evidence type="ECO:0000259" key="1">
    <source>
        <dbReference type="Pfam" id="PF14399"/>
    </source>
</evidence>
<protein>
    <submittedName>
        <fullName evidence="2">BtrH N-terminal domain-containing protein</fullName>
    </submittedName>
</protein>
<dbReference type="EMBL" id="JAAIKC010000001">
    <property type="protein sequence ID" value="NEW05643.1"/>
    <property type="molecule type" value="Genomic_DNA"/>
</dbReference>
<proteinExistence type="predicted"/>
<dbReference type="RefSeq" id="WP_163942740.1">
    <property type="nucleotide sequence ID" value="NZ_JAAIKC010000001.1"/>
</dbReference>
<accession>A0A6G3ZTW0</accession>
<dbReference type="InterPro" id="IPR026935">
    <property type="entry name" value="BtrH_N"/>
</dbReference>
<sequence>MMPRINRHPGENCYTLAVSNILDYKKLEHYLSVWKQCGFIYQSDDINEIGIFIPRYLPLEEEVRLIDQIALTTYRSNETEAFINQLHAILDTGEPVITFVDNFELRYNSGYMSNHSFHCITILAYDEESYTFIDDYYQVKDKIIKEEFYRAIDLSPFLSYSENQRHGLAWIDCQHFSKIIERTSLFEVLQLNNNNLAGNDQGTSFVYASEQADVRSGIQNIEHFIQKYHAYMNEHGNLPSQYLDSFYYSFVSMANNRYLYAEFLQRGVHLADEIDALMNMYKEVAQSWKVAANMLLKSRHLKNDSQSKMLERMINKISTLQQEEQDALTFSSKIISA</sequence>
<comment type="caution">
    <text evidence="2">The sequence shown here is derived from an EMBL/GenBank/DDBJ whole genome shotgun (WGS) entry which is preliminary data.</text>
</comment>
<reference evidence="2" key="1">
    <citation type="submission" date="2020-02" db="EMBL/GenBank/DDBJ databases">
        <authorList>
            <person name="Shen X.-R."/>
            <person name="Zhang Y.-X."/>
        </authorList>
    </citation>
    <scope>NUCLEOTIDE SEQUENCE</scope>
    <source>
        <strain evidence="2">SYP-B3998</strain>
    </source>
</reference>